<feature type="domain" description="Saccharopine dehydrogenase NADP binding" evidence="2">
    <location>
        <begin position="4"/>
        <end position="120"/>
    </location>
</feature>
<evidence type="ECO:0000259" key="2">
    <source>
        <dbReference type="Pfam" id="PF03435"/>
    </source>
</evidence>
<dbReference type="AlphaFoldDB" id="A0A1I1KS66"/>
<dbReference type="EMBL" id="FOLE01000007">
    <property type="protein sequence ID" value="SFC60280.1"/>
    <property type="molecule type" value="Genomic_DNA"/>
</dbReference>
<evidence type="ECO:0000313" key="4">
    <source>
        <dbReference type="EMBL" id="SFC60280.1"/>
    </source>
</evidence>
<dbReference type="Proteomes" id="UP000199514">
    <property type="component" value="Unassembled WGS sequence"/>
</dbReference>
<keyword evidence="5" id="KW-1185">Reference proteome</keyword>
<dbReference type="PANTHER" id="PTHR11133">
    <property type="entry name" value="SACCHAROPINE DEHYDROGENASE"/>
    <property type="match status" value="1"/>
</dbReference>
<dbReference type="Pfam" id="PF16653">
    <property type="entry name" value="Sacchrp_dh_C"/>
    <property type="match status" value="1"/>
</dbReference>
<dbReference type="GO" id="GO:0005737">
    <property type="term" value="C:cytoplasm"/>
    <property type="evidence" value="ECO:0007669"/>
    <property type="project" value="TreeGrafter"/>
</dbReference>
<gene>
    <name evidence="4" type="ORF">SAMN05421780_10767</name>
</gene>
<dbReference type="STRING" id="927664.SAMN05421780_10767"/>
<dbReference type="Gene3D" id="3.30.360.10">
    <property type="entry name" value="Dihydrodipicolinate Reductase, domain 2"/>
    <property type="match status" value="1"/>
</dbReference>
<organism evidence="4 5">
    <name type="scientific">Flexibacter flexilis DSM 6793</name>
    <dbReference type="NCBI Taxonomy" id="927664"/>
    <lineage>
        <taxon>Bacteria</taxon>
        <taxon>Pseudomonadati</taxon>
        <taxon>Bacteroidota</taxon>
        <taxon>Cytophagia</taxon>
        <taxon>Cytophagales</taxon>
        <taxon>Flexibacteraceae</taxon>
        <taxon>Flexibacter</taxon>
    </lineage>
</organism>
<dbReference type="InterPro" id="IPR036291">
    <property type="entry name" value="NAD(P)-bd_dom_sf"/>
</dbReference>
<protein>
    <submittedName>
        <fullName evidence="4">Saccharopine dehydrogenase (NADP+, L-glutamate forming)</fullName>
    </submittedName>
</protein>
<dbReference type="RefSeq" id="WP_091513089.1">
    <property type="nucleotide sequence ID" value="NZ_FOLE01000007.1"/>
</dbReference>
<reference evidence="4 5" key="1">
    <citation type="submission" date="2016-10" db="EMBL/GenBank/DDBJ databases">
        <authorList>
            <person name="de Groot N.N."/>
        </authorList>
    </citation>
    <scope>NUCLEOTIDE SEQUENCE [LARGE SCALE GENOMIC DNA]</scope>
    <source>
        <strain evidence="4 5">DSM 6793</strain>
    </source>
</reference>
<dbReference type="PANTHER" id="PTHR11133:SF22">
    <property type="entry name" value="ALPHA-AMINOADIPIC SEMIALDEHYDE SYNTHASE, MITOCHONDRIAL"/>
    <property type="match status" value="1"/>
</dbReference>
<sequence>MKNILLLGAGRSASSLIRYLHANAAQEQWSVTVADASLDLAQAKTQGLTGVTAVAFDINDTETSEKLIAAADLVISMLPAFIHPKAAVLCLKHQKHLITASYVSAEMKGFEAEAKAKNLVFLNECGLDPGIDHMSAMQVIDEIHAKGGKMLSFKSYCGGLVAPESDNNPWGYKFSWNPRNVILAGQGTVKYLIDNQYKYLPYHRLFAETECVEIEGFGKFDAYANRDSLSYRQVYGLDNIPTILRGTLRKAGYCEAWNIFVQLGITDDSYLIENIAEMTYADFIMSFLPKKNPQTPLTMHLASVFQCISSAEIIRKIKWTGILDETPIGLTQPATPAQVLQHLLEQKWKLEAGDKDMIVMQHQFEYEQNGQTKQIHSSLVTIGQDETYTAMADTVGLPLGIAAKLILQDKIKARGVLVPVSQEFYKPILAELASMGIVFQEKEIH</sequence>
<evidence type="ECO:0000259" key="3">
    <source>
        <dbReference type="Pfam" id="PF16653"/>
    </source>
</evidence>
<evidence type="ECO:0000256" key="1">
    <source>
        <dbReference type="ARBA" id="ARBA00023002"/>
    </source>
</evidence>
<dbReference type="OrthoDB" id="973788at2"/>
<dbReference type="Gene3D" id="1.10.1870.10">
    <property type="entry name" value="Domain 3, Saccharopine reductase"/>
    <property type="match status" value="1"/>
</dbReference>
<dbReference type="InterPro" id="IPR005097">
    <property type="entry name" value="Sacchrp_dh_NADP-bd"/>
</dbReference>
<keyword evidence="1" id="KW-0560">Oxidoreductase</keyword>
<proteinExistence type="predicted"/>
<dbReference type="SUPFAM" id="SSF55347">
    <property type="entry name" value="Glyceraldehyde-3-phosphate dehydrogenase-like, C-terminal domain"/>
    <property type="match status" value="1"/>
</dbReference>
<dbReference type="InterPro" id="IPR032095">
    <property type="entry name" value="Sacchrp_dh-like_C"/>
</dbReference>
<name>A0A1I1KS66_9BACT</name>
<dbReference type="Pfam" id="PF03435">
    <property type="entry name" value="Sacchrp_dh_NADP"/>
    <property type="match status" value="1"/>
</dbReference>
<accession>A0A1I1KS66</accession>
<dbReference type="InterPro" id="IPR051168">
    <property type="entry name" value="AASS"/>
</dbReference>
<dbReference type="Gene3D" id="3.40.50.720">
    <property type="entry name" value="NAD(P)-binding Rossmann-like Domain"/>
    <property type="match status" value="1"/>
</dbReference>
<evidence type="ECO:0000313" key="5">
    <source>
        <dbReference type="Proteomes" id="UP000199514"/>
    </source>
</evidence>
<feature type="domain" description="Saccharopine dehydrogenase-like C-terminal" evidence="3">
    <location>
        <begin position="126"/>
        <end position="437"/>
    </location>
</feature>
<dbReference type="GO" id="GO:0019878">
    <property type="term" value="P:lysine biosynthetic process via aminoadipic acid"/>
    <property type="evidence" value="ECO:0007669"/>
    <property type="project" value="TreeGrafter"/>
</dbReference>
<dbReference type="GO" id="GO:0004753">
    <property type="term" value="F:saccharopine dehydrogenase activity"/>
    <property type="evidence" value="ECO:0007669"/>
    <property type="project" value="TreeGrafter"/>
</dbReference>
<dbReference type="SUPFAM" id="SSF51735">
    <property type="entry name" value="NAD(P)-binding Rossmann-fold domains"/>
    <property type="match status" value="1"/>
</dbReference>